<dbReference type="Proteomes" id="UP000001635">
    <property type="component" value="Chromosome"/>
</dbReference>
<keyword evidence="6" id="KW-0032">Aminotransferase</keyword>
<evidence type="ECO:0000256" key="4">
    <source>
        <dbReference type="PIRSR" id="PIRSR000390-2"/>
    </source>
</evidence>
<keyword evidence="1 4" id="KW-0663">Pyridoxal phosphate</keyword>
<evidence type="ECO:0000313" key="7">
    <source>
        <dbReference type="Proteomes" id="UP000001635"/>
    </source>
</evidence>
<dbReference type="CDD" id="cd00616">
    <property type="entry name" value="AHBA_syn"/>
    <property type="match status" value="1"/>
</dbReference>
<dbReference type="HOGENOM" id="CLU_033332_6_0_10"/>
<accession>G0IVG1</accession>
<evidence type="ECO:0000256" key="2">
    <source>
        <dbReference type="ARBA" id="ARBA00037999"/>
    </source>
</evidence>
<dbReference type="RefSeq" id="WP_014018456.1">
    <property type="nucleotide sequence ID" value="NC_015914.1"/>
</dbReference>
<dbReference type="InterPro" id="IPR000653">
    <property type="entry name" value="DegT/StrS_aminotransferase"/>
</dbReference>
<evidence type="ECO:0000256" key="1">
    <source>
        <dbReference type="ARBA" id="ARBA00022898"/>
    </source>
</evidence>
<evidence type="ECO:0000256" key="3">
    <source>
        <dbReference type="PIRSR" id="PIRSR000390-1"/>
    </source>
</evidence>
<feature type="modified residue" description="N6-(pyridoxal phosphate)lysine" evidence="4">
    <location>
        <position position="194"/>
    </location>
</feature>
<dbReference type="SUPFAM" id="SSF53383">
    <property type="entry name" value="PLP-dependent transferases"/>
    <property type="match status" value="1"/>
</dbReference>
<sequence length="376" mass="42232">MKENSPIKFLDLKAINQAFEPELSETILQISRSGQYVNGEISAKFEKNFADYIGTQHCISLGNGTNALELILRAYLILGHLKEGDEVLVPANTFFATFLAISNQRLIPVAVEPELTSFNISARSLEQKITKKSRALVLVHLFGRNAYSEEIKQLIDKHQLKLIEDNAQAVGCMFKGVRTGALGHVSAHSFYPAKNLGALGDAGAVTTNEQELANIIRALTNYGGTEKHKYEYIGTHSKMDEIQAGVLNVKLPHLDKNNCRRDEIASIYLDRIDSCHVTLPLKSKPSPLLSHTWHLFTLLVSNRERLIQYLSQKGIETAIHYPIPPHLQPAYRKMNFGKLPLTERIHREILSIPLHPSLRENEVSTIIESINKWEGK</sequence>
<dbReference type="PANTHER" id="PTHR30244:SF36">
    <property type="entry name" value="3-OXO-GLUCOSE-6-PHOSPHATE:GLUTAMATE AMINOTRANSFERASE"/>
    <property type="match status" value="1"/>
</dbReference>
<dbReference type="InterPro" id="IPR015424">
    <property type="entry name" value="PyrdxlP-dep_Trfase"/>
</dbReference>
<dbReference type="PIRSF" id="PIRSF000390">
    <property type="entry name" value="PLP_StrS"/>
    <property type="match status" value="1"/>
</dbReference>
<reference evidence="7" key="1">
    <citation type="submission" date="2011-07" db="EMBL/GenBank/DDBJ databases">
        <title>The complete genome of Cyclobacterium marinum DSM 745.</title>
        <authorList>
            <person name="Lucas S."/>
            <person name="Han J."/>
            <person name="Lapidus A."/>
            <person name="Bruce D."/>
            <person name="Goodwin L."/>
            <person name="Pitluck S."/>
            <person name="Peters L."/>
            <person name="Kyrpides N."/>
            <person name="Mavromatis K."/>
            <person name="Ivanova N."/>
            <person name="Ovchinnikova G."/>
            <person name="Chertkov O."/>
            <person name="Detter J.C."/>
            <person name="Tapia R."/>
            <person name="Han C."/>
            <person name="Land M."/>
            <person name="Hauser L."/>
            <person name="Markowitz V."/>
            <person name="Cheng J.-F."/>
            <person name="Hugenholtz P."/>
            <person name="Woyke T."/>
            <person name="Wu D."/>
            <person name="Tindall B."/>
            <person name="Schuetze A."/>
            <person name="Brambilla E."/>
            <person name="Klenk H.-P."/>
            <person name="Eisen J.A."/>
        </authorList>
    </citation>
    <scope>NUCLEOTIDE SEQUENCE [LARGE SCALE GENOMIC DNA]</scope>
    <source>
        <strain evidence="7">ATCC 25205 / DSM 745 / LMG 13164 / NCIMB 1802</strain>
    </source>
</reference>
<protein>
    <submittedName>
        <fullName evidence="6">DegT/DnrJ/EryC1/StrS aminotransferase</fullName>
    </submittedName>
</protein>
<dbReference type="GO" id="GO:0000271">
    <property type="term" value="P:polysaccharide biosynthetic process"/>
    <property type="evidence" value="ECO:0007669"/>
    <property type="project" value="TreeGrafter"/>
</dbReference>
<dbReference type="AlphaFoldDB" id="G0IVG1"/>
<dbReference type="eggNOG" id="COG0399">
    <property type="taxonomic scope" value="Bacteria"/>
</dbReference>
<proteinExistence type="inferred from homology"/>
<evidence type="ECO:0000313" key="6">
    <source>
        <dbReference type="EMBL" id="AEL24157.1"/>
    </source>
</evidence>
<comment type="similarity">
    <text evidence="2 5">Belongs to the DegT/DnrJ/EryC1 family.</text>
</comment>
<dbReference type="Gene3D" id="3.90.1150.10">
    <property type="entry name" value="Aspartate Aminotransferase, domain 1"/>
    <property type="match status" value="1"/>
</dbReference>
<dbReference type="Pfam" id="PF01041">
    <property type="entry name" value="DegT_DnrJ_EryC1"/>
    <property type="match status" value="1"/>
</dbReference>
<name>G0IVG1_CYCMS</name>
<dbReference type="InterPro" id="IPR015422">
    <property type="entry name" value="PyrdxlP-dep_Trfase_small"/>
</dbReference>
<dbReference type="GO" id="GO:0030170">
    <property type="term" value="F:pyridoxal phosphate binding"/>
    <property type="evidence" value="ECO:0007669"/>
    <property type="project" value="TreeGrafter"/>
</dbReference>
<dbReference type="STRING" id="880070.Cycma_0378"/>
<evidence type="ECO:0000256" key="5">
    <source>
        <dbReference type="RuleBase" id="RU004508"/>
    </source>
</evidence>
<dbReference type="Gene3D" id="3.40.640.10">
    <property type="entry name" value="Type I PLP-dependent aspartate aminotransferase-like (Major domain)"/>
    <property type="match status" value="1"/>
</dbReference>
<organism evidence="6 7">
    <name type="scientific">Cyclobacterium marinum (strain ATCC 25205 / DSM 745 / LMG 13164 / NCIMB 1802)</name>
    <name type="common">Flectobacillus marinus</name>
    <dbReference type="NCBI Taxonomy" id="880070"/>
    <lineage>
        <taxon>Bacteria</taxon>
        <taxon>Pseudomonadati</taxon>
        <taxon>Bacteroidota</taxon>
        <taxon>Cytophagia</taxon>
        <taxon>Cytophagales</taxon>
        <taxon>Cyclobacteriaceae</taxon>
        <taxon>Cyclobacterium</taxon>
    </lineage>
</organism>
<keyword evidence="6" id="KW-0808">Transferase</keyword>
<feature type="active site" description="Proton acceptor" evidence="3">
    <location>
        <position position="194"/>
    </location>
</feature>
<dbReference type="PANTHER" id="PTHR30244">
    <property type="entry name" value="TRANSAMINASE"/>
    <property type="match status" value="1"/>
</dbReference>
<dbReference type="KEGG" id="cmr:Cycma_0378"/>
<dbReference type="EMBL" id="CP002955">
    <property type="protein sequence ID" value="AEL24157.1"/>
    <property type="molecule type" value="Genomic_DNA"/>
</dbReference>
<keyword evidence="7" id="KW-1185">Reference proteome</keyword>
<dbReference type="OrthoDB" id="9804264at2"/>
<dbReference type="InterPro" id="IPR015421">
    <property type="entry name" value="PyrdxlP-dep_Trfase_major"/>
</dbReference>
<gene>
    <name evidence="6" type="ordered locus">Cycma_0378</name>
</gene>
<dbReference type="GO" id="GO:0008483">
    <property type="term" value="F:transaminase activity"/>
    <property type="evidence" value="ECO:0007669"/>
    <property type="project" value="UniProtKB-KW"/>
</dbReference>